<accession>A0ABP9B0H0</accession>
<dbReference type="Pfam" id="PF14255">
    <property type="entry name" value="Zn_ribbon_21"/>
    <property type="match status" value="1"/>
</dbReference>
<sequence length="63" mass="7020">MHHTDTAFVQCPYCGEEIEIVVDGSVEHQQYVEDCSVCCRPIVFTVVAEDGEVLSVDARSEDE</sequence>
<dbReference type="PIRSF" id="PIRSF037225">
    <property type="entry name" value="UCP037225"/>
    <property type="match status" value="1"/>
</dbReference>
<dbReference type="Proteomes" id="UP001499959">
    <property type="component" value="Unassembled WGS sequence"/>
</dbReference>
<evidence type="ECO:0000313" key="1">
    <source>
        <dbReference type="EMBL" id="GAA4788889.1"/>
    </source>
</evidence>
<proteinExistence type="predicted"/>
<evidence type="ECO:0000313" key="2">
    <source>
        <dbReference type="Proteomes" id="UP001499959"/>
    </source>
</evidence>
<dbReference type="InterPro" id="IPR025990">
    <property type="entry name" value="zinc_ribbon_bacterial"/>
</dbReference>
<comment type="caution">
    <text evidence="1">The sequence shown here is derived from an EMBL/GenBank/DDBJ whole genome shotgun (WGS) entry which is preliminary data.</text>
</comment>
<organism evidence="1 2">
    <name type="scientific">Lysobacter hankyongensis</name>
    <dbReference type="NCBI Taxonomy" id="1176535"/>
    <lineage>
        <taxon>Bacteria</taxon>
        <taxon>Pseudomonadati</taxon>
        <taxon>Pseudomonadota</taxon>
        <taxon>Gammaproteobacteria</taxon>
        <taxon>Lysobacterales</taxon>
        <taxon>Lysobacteraceae</taxon>
        <taxon>Lysobacter</taxon>
    </lineage>
</organism>
<dbReference type="InterPro" id="IPR017143">
    <property type="entry name" value="UCP037225"/>
</dbReference>
<dbReference type="EMBL" id="BAABJE010000005">
    <property type="protein sequence ID" value="GAA4788889.1"/>
    <property type="molecule type" value="Genomic_DNA"/>
</dbReference>
<keyword evidence="2" id="KW-1185">Reference proteome</keyword>
<dbReference type="RefSeq" id="WP_345302457.1">
    <property type="nucleotide sequence ID" value="NZ_BAABJE010000005.1"/>
</dbReference>
<protein>
    <submittedName>
        <fullName evidence="1">CPXCG motif-containing cysteine-rich protein</fullName>
    </submittedName>
</protein>
<gene>
    <name evidence="1" type="ORF">GCM10023307_12510</name>
</gene>
<name>A0ABP9B0H0_9GAMM</name>
<reference evidence="2" key="1">
    <citation type="journal article" date="2019" name="Int. J. Syst. Evol. Microbiol.">
        <title>The Global Catalogue of Microorganisms (GCM) 10K type strain sequencing project: providing services to taxonomists for standard genome sequencing and annotation.</title>
        <authorList>
            <consortium name="The Broad Institute Genomics Platform"/>
            <consortium name="The Broad Institute Genome Sequencing Center for Infectious Disease"/>
            <person name="Wu L."/>
            <person name="Ma J."/>
        </authorList>
    </citation>
    <scope>NUCLEOTIDE SEQUENCE [LARGE SCALE GENOMIC DNA]</scope>
    <source>
        <strain evidence="2">JCM 18204</strain>
    </source>
</reference>